<keyword evidence="3" id="KW-1185">Reference proteome</keyword>
<reference evidence="2" key="1">
    <citation type="journal article" date="2022" name="bioRxiv">
        <title>Sequencing and chromosome-scale assembly of the giantPleurodeles waltlgenome.</title>
        <authorList>
            <person name="Brown T."/>
            <person name="Elewa A."/>
            <person name="Iarovenko S."/>
            <person name="Subramanian E."/>
            <person name="Araus A.J."/>
            <person name="Petzold A."/>
            <person name="Susuki M."/>
            <person name="Suzuki K.-i.T."/>
            <person name="Hayashi T."/>
            <person name="Toyoda A."/>
            <person name="Oliveira C."/>
            <person name="Osipova E."/>
            <person name="Leigh N.D."/>
            <person name="Simon A."/>
            <person name="Yun M.H."/>
        </authorList>
    </citation>
    <scope>NUCLEOTIDE SEQUENCE</scope>
    <source>
        <strain evidence="2">20211129_DDA</strain>
        <tissue evidence="2">Liver</tissue>
    </source>
</reference>
<gene>
    <name evidence="2" type="ORF">NDU88_003942</name>
</gene>
<evidence type="ECO:0000313" key="2">
    <source>
        <dbReference type="EMBL" id="KAJ1163484.1"/>
    </source>
</evidence>
<feature type="compositionally biased region" description="Low complexity" evidence="1">
    <location>
        <begin position="1"/>
        <end position="14"/>
    </location>
</feature>
<evidence type="ECO:0000256" key="1">
    <source>
        <dbReference type="SAM" id="MobiDB-lite"/>
    </source>
</evidence>
<dbReference type="Proteomes" id="UP001066276">
    <property type="component" value="Chromosome 4_2"/>
</dbReference>
<feature type="region of interest" description="Disordered" evidence="1">
    <location>
        <begin position="1"/>
        <end position="37"/>
    </location>
</feature>
<protein>
    <submittedName>
        <fullName evidence="2">Uncharacterized protein</fullName>
    </submittedName>
</protein>
<organism evidence="2 3">
    <name type="scientific">Pleurodeles waltl</name>
    <name type="common">Iberian ribbed newt</name>
    <dbReference type="NCBI Taxonomy" id="8319"/>
    <lineage>
        <taxon>Eukaryota</taxon>
        <taxon>Metazoa</taxon>
        <taxon>Chordata</taxon>
        <taxon>Craniata</taxon>
        <taxon>Vertebrata</taxon>
        <taxon>Euteleostomi</taxon>
        <taxon>Amphibia</taxon>
        <taxon>Batrachia</taxon>
        <taxon>Caudata</taxon>
        <taxon>Salamandroidea</taxon>
        <taxon>Salamandridae</taxon>
        <taxon>Pleurodelinae</taxon>
        <taxon>Pleurodeles</taxon>
    </lineage>
</organism>
<sequence>MAALLPGAAPMGPATGHACDRPPAREPDLQGPDTSWSLPLHAAAAGDLLQLQHSLKPDTVFPPRSPIALLGSIFGSNASHIPAPGAPPLLTTAICSIPARHPAARRSRLHRRAAHRSARHFAFWATLHCGMPQLPAVTGEKREPAPDATAPQLSFHTAVCPYLPMCWSLHSG</sequence>
<proteinExistence type="predicted"/>
<accession>A0AAV7SHD8</accession>
<feature type="compositionally biased region" description="Basic and acidic residues" evidence="1">
    <location>
        <begin position="18"/>
        <end position="28"/>
    </location>
</feature>
<evidence type="ECO:0000313" key="3">
    <source>
        <dbReference type="Proteomes" id="UP001066276"/>
    </source>
</evidence>
<comment type="caution">
    <text evidence="2">The sequence shown here is derived from an EMBL/GenBank/DDBJ whole genome shotgun (WGS) entry which is preliminary data.</text>
</comment>
<dbReference type="AlphaFoldDB" id="A0AAV7SHD8"/>
<name>A0AAV7SHD8_PLEWA</name>
<dbReference type="EMBL" id="JANPWB010000008">
    <property type="protein sequence ID" value="KAJ1163484.1"/>
    <property type="molecule type" value="Genomic_DNA"/>
</dbReference>